<accession>A0A239C457</accession>
<dbReference type="EMBL" id="FZOL01000003">
    <property type="protein sequence ID" value="SNS14421.1"/>
    <property type="molecule type" value="Genomic_DNA"/>
</dbReference>
<evidence type="ECO:0000256" key="1">
    <source>
        <dbReference type="SAM" id="Coils"/>
    </source>
</evidence>
<evidence type="ECO:0000313" key="3">
    <source>
        <dbReference type="Proteomes" id="UP000198407"/>
    </source>
</evidence>
<proteinExistence type="predicted"/>
<feature type="coiled-coil region" evidence="1">
    <location>
        <begin position="7"/>
        <end position="41"/>
    </location>
</feature>
<dbReference type="RefSeq" id="WP_089266442.1">
    <property type="nucleotide sequence ID" value="NZ_FZOL01000003.1"/>
</dbReference>
<keyword evidence="1" id="KW-0175">Coiled coil</keyword>
<evidence type="ECO:0000313" key="2">
    <source>
        <dbReference type="EMBL" id="SNS14421.1"/>
    </source>
</evidence>
<keyword evidence="3" id="KW-1185">Reference proteome</keyword>
<dbReference type="Proteomes" id="UP000198407">
    <property type="component" value="Unassembled WGS sequence"/>
</dbReference>
<protein>
    <submittedName>
        <fullName evidence="2">Uncharacterized protein</fullName>
    </submittedName>
</protein>
<reference evidence="3" key="1">
    <citation type="submission" date="2017-06" db="EMBL/GenBank/DDBJ databases">
        <authorList>
            <person name="Varghese N."/>
            <person name="Submissions S."/>
        </authorList>
    </citation>
    <scope>NUCLEOTIDE SEQUENCE [LARGE SCALE GENOMIC DNA]</scope>
    <source>
        <strain evidence="3">DSM 22348</strain>
    </source>
</reference>
<name>A0A239C457_9PSED</name>
<dbReference type="OrthoDB" id="7005665at2"/>
<sequence>MTKLLTRKDLERELAEAKQRLAQQNEELNSLRERIESTRARDFFEKFYAIADRYGFSAEEARAIILSDSAQISDEQWEARQKQVSESLSNSLENLFKFACTGEIGQTALRKVLDTGLANHKHEVEESA</sequence>
<dbReference type="AlphaFoldDB" id="A0A239C457"/>
<gene>
    <name evidence="2" type="ORF">SAMN05444352_103337</name>
</gene>
<organism evidence="2 3">
    <name type="scientific">Pseudomonas japonica</name>
    <dbReference type="NCBI Taxonomy" id="256466"/>
    <lineage>
        <taxon>Bacteria</taxon>
        <taxon>Pseudomonadati</taxon>
        <taxon>Pseudomonadota</taxon>
        <taxon>Gammaproteobacteria</taxon>
        <taxon>Pseudomonadales</taxon>
        <taxon>Pseudomonadaceae</taxon>
        <taxon>Pseudomonas</taxon>
    </lineage>
</organism>